<dbReference type="InterPro" id="IPR017441">
    <property type="entry name" value="Protein_kinase_ATP_BS"/>
</dbReference>
<feature type="region of interest" description="Disordered" evidence="6">
    <location>
        <begin position="325"/>
        <end position="383"/>
    </location>
</feature>
<keyword evidence="7" id="KW-0472">Membrane</keyword>
<dbReference type="CDD" id="cd14014">
    <property type="entry name" value="STKc_PknB_like"/>
    <property type="match status" value="1"/>
</dbReference>
<dbReference type="PROSITE" id="PS00107">
    <property type="entry name" value="PROTEIN_KINASE_ATP"/>
    <property type="match status" value="1"/>
</dbReference>
<gene>
    <name evidence="9" type="ORF">LZC94_21690</name>
</gene>
<dbReference type="InterPro" id="IPR008271">
    <property type="entry name" value="Ser/Thr_kinase_AS"/>
</dbReference>
<evidence type="ECO:0000256" key="2">
    <source>
        <dbReference type="ARBA" id="ARBA00022741"/>
    </source>
</evidence>
<sequence length="539" mass="58224">MCICIYPRSCKKHLNGYATPDTAKWVESCTIGPTSVNLPVRIGDVLASKYRVEGILGAGAMGIVVVARHEHLGSLVALKFMRPDAVENREARDRFNREARAVARLRGEHIARVLDFGALDTGAPYIVMEFLEGADLAAVLEERGPLPIREALAYVLDVCKAMEEAHRAGIVHRDLKPKNLFLTHRPDGTPLVKVLDFGISKVVDANEDLQAMSTRTSSFLGTPIFMSPEQIRSAKYVDARTDIYALGAVIYHLVTKGFPFHAESFGELFACIFHQEPTPLRAKRLDAPMALEAIVARCLQKEPSARFQNVAELATELRKLLESPESAFGRVEHTSRDGAQTRNPDARGGVPSSETLTASHDPSKEPPALPNVPPAAEPPSAHDMQNTFGEVLVSSLAFGGSRSRPAYILRAGLALVATFVLVVTGAFLSHMQRQSASEPRPIDETSAAKTSSPEPTSTRQSQQIVALVAPVAPVAPVASMQTATPSTDAGVATDQTSRATVGPRVEGVSKNPTKSPAALPSSLHYERLYEHEQGSSPRQ</sequence>
<keyword evidence="9" id="KW-0723">Serine/threonine-protein kinase</keyword>
<feature type="region of interest" description="Disordered" evidence="6">
    <location>
        <begin position="482"/>
        <end position="539"/>
    </location>
</feature>
<evidence type="ECO:0000256" key="7">
    <source>
        <dbReference type="SAM" id="Phobius"/>
    </source>
</evidence>
<feature type="compositionally biased region" description="Basic and acidic residues" evidence="6">
    <location>
        <begin position="524"/>
        <end position="533"/>
    </location>
</feature>
<protein>
    <submittedName>
        <fullName evidence="9">Serine/threonine protein kinase</fullName>
    </submittedName>
</protein>
<dbReference type="SMART" id="SM00220">
    <property type="entry name" value="S_TKc"/>
    <property type="match status" value="1"/>
</dbReference>
<dbReference type="Pfam" id="PF00069">
    <property type="entry name" value="Pkinase"/>
    <property type="match status" value="1"/>
</dbReference>
<evidence type="ECO:0000259" key="8">
    <source>
        <dbReference type="PROSITE" id="PS50011"/>
    </source>
</evidence>
<dbReference type="SUPFAM" id="SSF56112">
    <property type="entry name" value="Protein kinase-like (PK-like)"/>
    <property type="match status" value="1"/>
</dbReference>
<dbReference type="PROSITE" id="PS00108">
    <property type="entry name" value="PROTEIN_KINASE_ST"/>
    <property type="match status" value="1"/>
</dbReference>
<keyword evidence="1" id="KW-0808">Transferase</keyword>
<dbReference type="InterPro" id="IPR000719">
    <property type="entry name" value="Prot_kinase_dom"/>
</dbReference>
<organism evidence="9 10">
    <name type="scientific">Pendulispora albinea</name>
    <dbReference type="NCBI Taxonomy" id="2741071"/>
    <lineage>
        <taxon>Bacteria</taxon>
        <taxon>Pseudomonadati</taxon>
        <taxon>Myxococcota</taxon>
        <taxon>Myxococcia</taxon>
        <taxon>Myxococcales</taxon>
        <taxon>Sorangiineae</taxon>
        <taxon>Pendulisporaceae</taxon>
        <taxon>Pendulispora</taxon>
    </lineage>
</organism>
<evidence type="ECO:0000313" key="10">
    <source>
        <dbReference type="Proteomes" id="UP001370348"/>
    </source>
</evidence>
<dbReference type="GO" id="GO:0004674">
    <property type="term" value="F:protein serine/threonine kinase activity"/>
    <property type="evidence" value="ECO:0007669"/>
    <property type="project" value="UniProtKB-KW"/>
</dbReference>
<feature type="transmembrane region" description="Helical" evidence="7">
    <location>
        <begin position="407"/>
        <end position="428"/>
    </location>
</feature>
<evidence type="ECO:0000313" key="9">
    <source>
        <dbReference type="EMBL" id="WXB19824.1"/>
    </source>
</evidence>
<name>A0ABZ2MBG2_9BACT</name>
<keyword evidence="2 5" id="KW-0547">Nucleotide-binding</keyword>
<evidence type="ECO:0000256" key="3">
    <source>
        <dbReference type="ARBA" id="ARBA00022777"/>
    </source>
</evidence>
<evidence type="ECO:0000256" key="5">
    <source>
        <dbReference type="PROSITE-ProRule" id="PRU10141"/>
    </source>
</evidence>
<dbReference type="PROSITE" id="PS50011">
    <property type="entry name" value="PROTEIN_KINASE_DOM"/>
    <property type="match status" value="1"/>
</dbReference>
<feature type="binding site" evidence="5">
    <location>
        <position position="79"/>
    </location>
    <ligand>
        <name>ATP</name>
        <dbReference type="ChEBI" id="CHEBI:30616"/>
    </ligand>
</feature>
<keyword evidence="4 5" id="KW-0067">ATP-binding</keyword>
<feature type="region of interest" description="Disordered" evidence="6">
    <location>
        <begin position="431"/>
        <end position="462"/>
    </location>
</feature>
<dbReference type="RefSeq" id="WP_394829421.1">
    <property type="nucleotide sequence ID" value="NZ_CP089984.1"/>
</dbReference>
<keyword evidence="7" id="KW-1133">Transmembrane helix</keyword>
<keyword evidence="10" id="KW-1185">Reference proteome</keyword>
<dbReference type="PANTHER" id="PTHR43289">
    <property type="entry name" value="MITOGEN-ACTIVATED PROTEIN KINASE KINASE KINASE 20-RELATED"/>
    <property type="match status" value="1"/>
</dbReference>
<dbReference type="EMBL" id="CP089984">
    <property type="protein sequence ID" value="WXB19824.1"/>
    <property type="molecule type" value="Genomic_DNA"/>
</dbReference>
<keyword evidence="7" id="KW-0812">Transmembrane</keyword>
<evidence type="ECO:0000256" key="4">
    <source>
        <dbReference type="ARBA" id="ARBA00022840"/>
    </source>
</evidence>
<feature type="compositionally biased region" description="Polar residues" evidence="6">
    <location>
        <begin position="447"/>
        <end position="462"/>
    </location>
</feature>
<dbReference type="PANTHER" id="PTHR43289:SF6">
    <property type="entry name" value="SERINE_THREONINE-PROTEIN KINASE NEKL-3"/>
    <property type="match status" value="1"/>
</dbReference>
<accession>A0ABZ2MBG2</accession>
<dbReference type="Gene3D" id="3.30.200.20">
    <property type="entry name" value="Phosphorylase Kinase, domain 1"/>
    <property type="match status" value="1"/>
</dbReference>
<feature type="compositionally biased region" description="Polar residues" evidence="6">
    <location>
        <begin position="482"/>
        <end position="499"/>
    </location>
</feature>
<dbReference type="InterPro" id="IPR011009">
    <property type="entry name" value="Kinase-like_dom_sf"/>
</dbReference>
<dbReference type="Proteomes" id="UP001370348">
    <property type="component" value="Chromosome"/>
</dbReference>
<dbReference type="Gene3D" id="1.10.510.10">
    <property type="entry name" value="Transferase(Phosphotransferase) domain 1"/>
    <property type="match status" value="1"/>
</dbReference>
<feature type="compositionally biased region" description="Pro residues" evidence="6">
    <location>
        <begin position="365"/>
        <end position="377"/>
    </location>
</feature>
<evidence type="ECO:0000256" key="6">
    <source>
        <dbReference type="SAM" id="MobiDB-lite"/>
    </source>
</evidence>
<feature type="domain" description="Protein kinase" evidence="8">
    <location>
        <begin position="50"/>
        <end position="321"/>
    </location>
</feature>
<keyword evidence="3 9" id="KW-0418">Kinase</keyword>
<proteinExistence type="predicted"/>
<evidence type="ECO:0000256" key="1">
    <source>
        <dbReference type="ARBA" id="ARBA00022679"/>
    </source>
</evidence>
<reference evidence="9 10" key="1">
    <citation type="submission" date="2021-12" db="EMBL/GenBank/DDBJ databases">
        <title>Discovery of the Pendulisporaceae a myxobacterial family with distinct sporulation behavior and unique specialized metabolism.</title>
        <authorList>
            <person name="Garcia R."/>
            <person name="Popoff A."/>
            <person name="Bader C.D."/>
            <person name="Loehr J."/>
            <person name="Walesch S."/>
            <person name="Walt C."/>
            <person name="Boldt J."/>
            <person name="Bunk B."/>
            <person name="Haeckl F.J.F.P.J."/>
            <person name="Gunesch A.P."/>
            <person name="Birkelbach J."/>
            <person name="Nuebel U."/>
            <person name="Pietschmann T."/>
            <person name="Bach T."/>
            <person name="Mueller R."/>
        </authorList>
    </citation>
    <scope>NUCLEOTIDE SEQUENCE [LARGE SCALE GENOMIC DNA]</scope>
    <source>
        <strain evidence="9 10">MSr11954</strain>
    </source>
</reference>